<keyword evidence="1" id="KW-0547">Nucleotide-binding</keyword>
<dbReference type="STRING" id="416873.SAMN04487951_11564"/>
<organism evidence="4 5">
    <name type="scientific">Vreelandella arcis</name>
    <dbReference type="NCBI Taxonomy" id="416873"/>
    <lineage>
        <taxon>Bacteria</taxon>
        <taxon>Pseudomonadati</taxon>
        <taxon>Pseudomonadota</taxon>
        <taxon>Gammaproteobacteria</taxon>
        <taxon>Oceanospirillales</taxon>
        <taxon>Halomonadaceae</taxon>
        <taxon>Vreelandella</taxon>
    </lineage>
</organism>
<accession>A0A1H0HG49</accession>
<dbReference type="SMART" id="SM00382">
    <property type="entry name" value="AAA"/>
    <property type="match status" value="1"/>
</dbReference>
<dbReference type="RefSeq" id="WP_089707540.1">
    <property type="nucleotide sequence ID" value="NZ_FNII01000015.1"/>
</dbReference>
<reference evidence="5" key="1">
    <citation type="submission" date="2016-10" db="EMBL/GenBank/DDBJ databases">
        <authorList>
            <person name="Varghese N."/>
            <person name="Submissions S."/>
        </authorList>
    </citation>
    <scope>NUCLEOTIDE SEQUENCE [LARGE SCALE GENOMIC DNA]</scope>
    <source>
        <strain evidence="5">CGMCC 1.6494</strain>
    </source>
</reference>
<dbReference type="InterPro" id="IPR003439">
    <property type="entry name" value="ABC_transporter-like_ATP-bd"/>
</dbReference>
<name>A0A1H0HG49_9GAMM</name>
<evidence type="ECO:0000256" key="1">
    <source>
        <dbReference type="ARBA" id="ARBA00022741"/>
    </source>
</evidence>
<dbReference type="AlphaFoldDB" id="A0A1H0HG49"/>
<dbReference type="InterPro" id="IPR027417">
    <property type="entry name" value="P-loop_NTPase"/>
</dbReference>
<dbReference type="OrthoDB" id="9776369at2"/>
<protein>
    <submittedName>
        <fullName evidence="4">Simple sugar transport system ATP-binding protein</fullName>
    </submittedName>
</protein>
<evidence type="ECO:0000313" key="5">
    <source>
        <dbReference type="Proteomes" id="UP000199677"/>
    </source>
</evidence>
<gene>
    <name evidence="4" type="ORF">SAMN04487951_11564</name>
</gene>
<keyword evidence="4" id="KW-0762">Sugar transport</keyword>
<dbReference type="Proteomes" id="UP000199677">
    <property type="component" value="Unassembled WGS sequence"/>
</dbReference>
<evidence type="ECO:0000313" key="4">
    <source>
        <dbReference type="EMBL" id="SDO18080.1"/>
    </source>
</evidence>
<dbReference type="EMBL" id="FNII01000015">
    <property type="protein sequence ID" value="SDO18080.1"/>
    <property type="molecule type" value="Genomic_DNA"/>
</dbReference>
<evidence type="ECO:0000259" key="3">
    <source>
        <dbReference type="PROSITE" id="PS50893"/>
    </source>
</evidence>
<dbReference type="PROSITE" id="PS00211">
    <property type="entry name" value="ABC_TRANSPORTER_1"/>
    <property type="match status" value="1"/>
</dbReference>
<evidence type="ECO:0000256" key="2">
    <source>
        <dbReference type="ARBA" id="ARBA00022840"/>
    </source>
</evidence>
<proteinExistence type="predicted"/>
<dbReference type="PANTHER" id="PTHR43790:SF8">
    <property type="entry name" value="SUGAR ABC TRANSPORTER ATP-BINDING PROTEIN"/>
    <property type="match status" value="1"/>
</dbReference>
<dbReference type="SUPFAM" id="SSF52540">
    <property type="entry name" value="P-loop containing nucleoside triphosphate hydrolases"/>
    <property type="match status" value="1"/>
</dbReference>
<keyword evidence="5" id="KW-1185">Reference proteome</keyword>
<dbReference type="PANTHER" id="PTHR43790">
    <property type="entry name" value="CARBOHYDRATE TRANSPORT ATP-BINDING PROTEIN MG119-RELATED"/>
    <property type="match status" value="1"/>
</dbReference>
<dbReference type="InterPro" id="IPR003593">
    <property type="entry name" value="AAA+_ATPase"/>
</dbReference>
<dbReference type="CDD" id="cd03216">
    <property type="entry name" value="ABC_Carb_Monos_I"/>
    <property type="match status" value="1"/>
</dbReference>
<sequence>MNPDVEPLLSLNELSKAYGAIQASRGVTFDIFPNEVVAMVGDNGAGKSTIVKMLAGVVKPDSGTIKWQGNEFSPEGPDSVREAGIETMFQDLALVNDIDAPGNLFMGQELVRRLFGFIPVLDRKKMRSETEKLLDQIKIKLQSLDRPVRLMSGGQRQAIAIARILLSQKASLIILDEPTAALGIQEQEKVLNVIRSLHSQGLSVLVISHNLEHVFSVADRIVVVQAGRIAASVATKDVSHQDVVKLIMGGTLEGKK</sequence>
<dbReference type="GO" id="GO:0005524">
    <property type="term" value="F:ATP binding"/>
    <property type="evidence" value="ECO:0007669"/>
    <property type="project" value="UniProtKB-KW"/>
</dbReference>
<keyword evidence="2 4" id="KW-0067">ATP-binding</keyword>
<dbReference type="Gene3D" id="3.40.50.300">
    <property type="entry name" value="P-loop containing nucleotide triphosphate hydrolases"/>
    <property type="match status" value="1"/>
</dbReference>
<dbReference type="InterPro" id="IPR017871">
    <property type="entry name" value="ABC_transporter-like_CS"/>
</dbReference>
<dbReference type="GO" id="GO:0016887">
    <property type="term" value="F:ATP hydrolysis activity"/>
    <property type="evidence" value="ECO:0007669"/>
    <property type="project" value="InterPro"/>
</dbReference>
<dbReference type="Pfam" id="PF00005">
    <property type="entry name" value="ABC_tran"/>
    <property type="match status" value="1"/>
</dbReference>
<dbReference type="InterPro" id="IPR050107">
    <property type="entry name" value="ABC_carbohydrate_import_ATPase"/>
</dbReference>
<feature type="domain" description="ABC transporter" evidence="3">
    <location>
        <begin position="9"/>
        <end position="251"/>
    </location>
</feature>
<dbReference type="PROSITE" id="PS50893">
    <property type="entry name" value="ABC_TRANSPORTER_2"/>
    <property type="match status" value="1"/>
</dbReference>
<keyword evidence="4" id="KW-0813">Transport</keyword>